<dbReference type="InterPro" id="IPR029151">
    <property type="entry name" value="Sensor-like_sf"/>
</dbReference>
<evidence type="ECO:0000256" key="3">
    <source>
        <dbReference type="ARBA" id="ARBA00022692"/>
    </source>
</evidence>
<dbReference type="EMBL" id="MLCO01000232">
    <property type="protein sequence ID" value="ONG49018.1"/>
    <property type="molecule type" value="Genomic_DNA"/>
</dbReference>
<keyword evidence="4 9" id="KW-1133">Transmembrane helix</keyword>
<dbReference type="Gene3D" id="1.10.287.950">
    <property type="entry name" value="Methyl-accepting chemotaxis protein"/>
    <property type="match status" value="1"/>
</dbReference>
<dbReference type="GO" id="GO:0006935">
    <property type="term" value="P:chemotaxis"/>
    <property type="evidence" value="ECO:0007669"/>
    <property type="project" value="InterPro"/>
</dbReference>
<dbReference type="InterPro" id="IPR004089">
    <property type="entry name" value="MCPsignal_dom"/>
</dbReference>
<dbReference type="SMART" id="SM00283">
    <property type="entry name" value="MA"/>
    <property type="match status" value="1"/>
</dbReference>
<keyword evidence="5 9" id="KW-0472">Membrane</keyword>
<evidence type="ECO:0000256" key="2">
    <source>
        <dbReference type="ARBA" id="ARBA00022475"/>
    </source>
</evidence>
<dbReference type="SUPFAM" id="SSF103190">
    <property type="entry name" value="Sensory domain-like"/>
    <property type="match status" value="1"/>
</dbReference>
<evidence type="ECO:0000259" key="10">
    <source>
        <dbReference type="PROSITE" id="PS50111"/>
    </source>
</evidence>
<dbReference type="CDD" id="cd06225">
    <property type="entry name" value="HAMP"/>
    <property type="match status" value="1"/>
</dbReference>
<feature type="domain" description="Methyl-accepting transducer" evidence="10">
    <location>
        <begin position="317"/>
        <end position="536"/>
    </location>
</feature>
<dbReference type="PANTHER" id="PTHR32089">
    <property type="entry name" value="METHYL-ACCEPTING CHEMOTAXIS PROTEIN MCPB"/>
    <property type="match status" value="1"/>
</dbReference>
<dbReference type="AlphaFoldDB" id="A0A1V2GXF0"/>
<reference evidence="12 13" key="1">
    <citation type="submission" date="2016-10" db="EMBL/GenBank/DDBJ databases">
        <title>Draft Genome sequence of Roseomonas sp. strain M3.</title>
        <authorList>
            <person name="Subhash Y."/>
            <person name="Lee S."/>
        </authorList>
    </citation>
    <scope>NUCLEOTIDE SEQUENCE [LARGE SCALE GENOMIC DNA]</scope>
    <source>
        <strain evidence="12 13">M3</strain>
    </source>
</reference>
<dbReference type="SUPFAM" id="SSF58104">
    <property type="entry name" value="Methyl-accepting chemotaxis protein (MCP) signaling domain"/>
    <property type="match status" value="1"/>
</dbReference>
<gene>
    <name evidence="12" type="ORF">BKE38_21205</name>
</gene>
<dbReference type="Proteomes" id="UP000188879">
    <property type="component" value="Unassembled WGS sequence"/>
</dbReference>
<dbReference type="RefSeq" id="WP_076959290.1">
    <property type="nucleotide sequence ID" value="NZ_MLCO01000232.1"/>
</dbReference>
<dbReference type="InterPro" id="IPR004090">
    <property type="entry name" value="Chemotax_Me-accpt_rcpt"/>
</dbReference>
<feature type="transmembrane region" description="Helical" evidence="9">
    <location>
        <begin position="196"/>
        <end position="215"/>
    </location>
</feature>
<keyword evidence="3 9" id="KW-0812">Transmembrane</keyword>
<protein>
    <recommendedName>
        <fullName evidence="14">Methyl-accepting chemotaxis protein</fullName>
    </recommendedName>
</protein>
<evidence type="ECO:0008006" key="14">
    <source>
        <dbReference type="Google" id="ProtNLM"/>
    </source>
</evidence>
<feature type="domain" description="HAMP" evidence="11">
    <location>
        <begin position="216"/>
        <end position="269"/>
    </location>
</feature>
<evidence type="ECO:0000313" key="13">
    <source>
        <dbReference type="Proteomes" id="UP000188879"/>
    </source>
</evidence>
<organism evidence="12 13">
    <name type="scientific">Teichococcus deserti</name>
    <dbReference type="NCBI Taxonomy" id="1817963"/>
    <lineage>
        <taxon>Bacteria</taxon>
        <taxon>Pseudomonadati</taxon>
        <taxon>Pseudomonadota</taxon>
        <taxon>Alphaproteobacteria</taxon>
        <taxon>Acetobacterales</taxon>
        <taxon>Roseomonadaceae</taxon>
        <taxon>Roseomonas</taxon>
    </lineage>
</organism>
<evidence type="ECO:0000256" key="4">
    <source>
        <dbReference type="ARBA" id="ARBA00022989"/>
    </source>
</evidence>
<dbReference type="GO" id="GO:0005886">
    <property type="term" value="C:plasma membrane"/>
    <property type="evidence" value="ECO:0007669"/>
    <property type="project" value="UniProtKB-SubCell"/>
</dbReference>
<name>A0A1V2GXF0_9PROT</name>
<comment type="similarity">
    <text evidence="7">Belongs to the methyl-accepting chemotaxis (MCP) protein family.</text>
</comment>
<dbReference type="Pfam" id="PF00672">
    <property type="entry name" value="HAMP"/>
    <property type="match status" value="1"/>
</dbReference>
<evidence type="ECO:0000256" key="5">
    <source>
        <dbReference type="ARBA" id="ARBA00023136"/>
    </source>
</evidence>
<evidence type="ECO:0000256" key="9">
    <source>
        <dbReference type="SAM" id="Phobius"/>
    </source>
</evidence>
<dbReference type="Pfam" id="PF17202">
    <property type="entry name" value="sCache_3_3"/>
    <property type="match status" value="1"/>
</dbReference>
<evidence type="ECO:0000256" key="7">
    <source>
        <dbReference type="ARBA" id="ARBA00029447"/>
    </source>
</evidence>
<dbReference type="Pfam" id="PF00015">
    <property type="entry name" value="MCPsignal"/>
    <property type="match status" value="1"/>
</dbReference>
<dbReference type="SMART" id="SM00304">
    <property type="entry name" value="HAMP"/>
    <property type="match status" value="1"/>
</dbReference>
<sequence length="566" mass="57549">MALFRLLAALPRRLGVVTCLLAVTLCSVLVAAEIVSAVLVSEVRRDTLQDSQARLESNLGTMKALLAQQGRQWALQDGQLLLDGTPQNDRNEVVDIVKQVAGGVATIFAGDTRVATNVLTAAGGRAVGTKLAAGPAHDAVFRRGETYRGTATILGAPHQTIYEPIRDASGKVIGLLFVGQPLAAVEARLAGLEMQGMLMGGGIAVVIGVFAWLLTRLALRPLKGLAAAVHAIAEGRLDLEPPCTDRRDLLGEIGRAVQRLAEGGRQARRLEQEAAASRARAGEERRAMQQGLAGEIERAVGGIAVGLSEEVARLNGAASLLAKGTTQAERDAGVVADRARGATENVGAVAAAAEELAASIAEISRRVTEGAGVARDAVVAAEASDSTVAGLSAAADRIGDVVRLIADIAGQTNLLALNATIEAARAGEAGKGFAVVASEVKTLASQTARATEEIATQIGAMRGATSQAVQAVRGIAAAVGRMDEVTAAIASAVEEQGAATQEIARNAAAAAAGTEGAAQSTVALTEHVAAAAAALEGLRGATGAVGRQGEALQQELSGVVSRLRAA</sequence>
<accession>A0A1V2GXF0</accession>
<dbReference type="InterPro" id="IPR003660">
    <property type="entry name" value="HAMP_dom"/>
</dbReference>
<evidence type="ECO:0000256" key="8">
    <source>
        <dbReference type="PROSITE-ProRule" id="PRU00284"/>
    </source>
</evidence>
<dbReference type="OrthoDB" id="8320983at2"/>
<dbReference type="GO" id="GO:0004888">
    <property type="term" value="F:transmembrane signaling receptor activity"/>
    <property type="evidence" value="ECO:0007669"/>
    <property type="project" value="InterPro"/>
</dbReference>
<dbReference type="GO" id="GO:0007165">
    <property type="term" value="P:signal transduction"/>
    <property type="evidence" value="ECO:0007669"/>
    <property type="project" value="UniProtKB-KW"/>
</dbReference>
<dbReference type="SUPFAM" id="SSF158472">
    <property type="entry name" value="HAMP domain-like"/>
    <property type="match status" value="1"/>
</dbReference>
<keyword evidence="13" id="KW-1185">Reference proteome</keyword>
<keyword evidence="6 8" id="KW-0807">Transducer</keyword>
<evidence type="ECO:0000256" key="1">
    <source>
        <dbReference type="ARBA" id="ARBA00004651"/>
    </source>
</evidence>
<evidence type="ECO:0000259" key="11">
    <source>
        <dbReference type="PROSITE" id="PS50885"/>
    </source>
</evidence>
<dbReference type="PROSITE" id="PS50111">
    <property type="entry name" value="CHEMOTAXIS_TRANSDUC_2"/>
    <property type="match status" value="1"/>
</dbReference>
<dbReference type="InterPro" id="IPR033463">
    <property type="entry name" value="sCache_3"/>
</dbReference>
<keyword evidence="2" id="KW-1003">Cell membrane</keyword>
<dbReference type="PANTHER" id="PTHR32089:SF112">
    <property type="entry name" value="LYSOZYME-LIKE PROTEIN-RELATED"/>
    <property type="match status" value="1"/>
</dbReference>
<dbReference type="PROSITE" id="PS50885">
    <property type="entry name" value="HAMP"/>
    <property type="match status" value="1"/>
</dbReference>
<evidence type="ECO:0000313" key="12">
    <source>
        <dbReference type="EMBL" id="ONG49018.1"/>
    </source>
</evidence>
<dbReference type="Gene3D" id="6.10.340.10">
    <property type="match status" value="1"/>
</dbReference>
<proteinExistence type="inferred from homology"/>
<comment type="caution">
    <text evidence="12">The sequence shown here is derived from an EMBL/GenBank/DDBJ whole genome shotgun (WGS) entry which is preliminary data.</text>
</comment>
<evidence type="ECO:0000256" key="6">
    <source>
        <dbReference type="ARBA" id="ARBA00023224"/>
    </source>
</evidence>
<dbReference type="PRINTS" id="PR00260">
    <property type="entry name" value="CHEMTRNSDUCR"/>
</dbReference>
<comment type="subcellular location">
    <subcellularLocation>
        <location evidence="1">Cell membrane</location>
        <topology evidence="1">Multi-pass membrane protein</topology>
    </subcellularLocation>
</comment>